<proteinExistence type="predicted"/>
<evidence type="ECO:0000313" key="3">
    <source>
        <dbReference type="EMBL" id="HJC87976.1"/>
    </source>
</evidence>
<organism evidence="3 4">
    <name type="scientific">Candidatus Eisenbergiella intestinigallinarum</name>
    <dbReference type="NCBI Taxonomy" id="2838549"/>
    <lineage>
        <taxon>Bacteria</taxon>
        <taxon>Bacillati</taxon>
        <taxon>Bacillota</taxon>
        <taxon>Clostridia</taxon>
        <taxon>Lachnospirales</taxon>
        <taxon>Lachnospiraceae</taxon>
        <taxon>Eisenbergiella</taxon>
    </lineage>
</organism>
<reference evidence="3" key="2">
    <citation type="submission" date="2021-04" db="EMBL/GenBank/DDBJ databases">
        <authorList>
            <person name="Gilroy R."/>
        </authorList>
    </citation>
    <scope>NUCLEOTIDE SEQUENCE</scope>
    <source>
        <strain evidence="3">ChiBcec1-1630</strain>
    </source>
</reference>
<protein>
    <submittedName>
        <fullName evidence="3">Uncharacterized protein</fullName>
    </submittedName>
</protein>
<keyword evidence="2" id="KW-1133">Transmembrane helix</keyword>
<dbReference type="AlphaFoldDB" id="A0A9D2QI28"/>
<dbReference type="EMBL" id="DWVS01000203">
    <property type="protein sequence ID" value="HJC87976.1"/>
    <property type="molecule type" value="Genomic_DNA"/>
</dbReference>
<evidence type="ECO:0000256" key="2">
    <source>
        <dbReference type="SAM" id="Phobius"/>
    </source>
</evidence>
<feature type="compositionally biased region" description="Acidic residues" evidence="1">
    <location>
        <begin position="105"/>
        <end position="115"/>
    </location>
</feature>
<name>A0A9D2QI28_9FIRM</name>
<feature type="region of interest" description="Disordered" evidence="1">
    <location>
        <begin position="96"/>
        <end position="128"/>
    </location>
</feature>
<evidence type="ECO:0000313" key="4">
    <source>
        <dbReference type="Proteomes" id="UP000823922"/>
    </source>
</evidence>
<reference evidence="3" key="1">
    <citation type="journal article" date="2021" name="PeerJ">
        <title>Extensive microbial diversity within the chicken gut microbiome revealed by metagenomics and culture.</title>
        <authorList>
            <person name="Gilroy R."/>
            <person name="Ravi A."/>
            <person name="Getino M."/>
            <person name="Pursley I."/>
            <person name="Horton D.L."/>
            <person name="Alikhan N.F."/>
            <person name="Baker D."/>
            <person name="Gharbi K."/>
            <person name="Hall N."/>
            <person name="Watson M."/>
            <person name="Adriaenssens E.M."/>
            <person name="Foster-Nyarko E."/>
            <person name="Jarju S."/>
            <person name="Secka A."/>
            <person name="Antonio M."/>
            <person name="Oren A."/>
            <person name="Chaudhuri R.R."/>
            <person name="La Ragione R."/>
            <person name="Hildebrand F."/>
            <person name="Pallen M.J."/>
        </authorList>
    </citation>
    <scope>NUCLEOTIDE SEQUENCE</scope>
    <source>
        <strain evidence="3">ChiBcec1-1630</strain>
    </source>
</reference>
<sequence>MQKEWKWVRCLPWYIRQRLCGRLQVRRKEAVAAFAAAAFMLLCFWGVFYPELAFPADVCRRADGSAPEAEDYEKILNAQEGELRVTFSFLKQKLEKRREDMKTPDEEEHREDDEIGSTGIQGEARRGI</sequence>
<dbReference type="Proteomes" id="UP000823922">
    <property type="component" value="Unassembled WGS sequence"/>
</dbReference>
<feature type="transmembrane region" description="Helical" evidence="2">
    <location>
        <begin position="30"/>
        <end position="49"/>
    </location>
</feature>
<keyword evidence="2" id="KW-0472">Membrane</keyword>
<gene>
    <name evidence="3" type="ORF">H9926_08185</name>
</gene>
<keyword evidence="2" id="KW-0812">Transmembrane</keyword>
<comment type="caution">
    <text evidence="3">The sequence shown here is derived from an EMBL/GenBank/DDBJ whole genome shotgun (WGS) entry which is preliminary data.</text>
</comment>
<accession>A0A9D2QI28</accession>
<evidence type="ECO:0000256" key="1">
    <source>
        <dbReference type="SAM" id="MobiDB-lite"/>
    </source>
</evidence>